<comment type="caution">
    <text evidence="7">The sequence shown here is derived from an EMBL/GenBank/DDBJ whole genome shotgun (WGS) entry which is preliminary data.</text>
</comment>
<feature type="domain" description="Inositolphosphotransferase Aur1/Ipt1" evidence="6">
    <location>
        <begin position="149"/>
        <end position="348"/>
    </location>
</feature>
<evidence type="ECO:0000256" key="2">
    <source>
        <dbReference type="ARBA" id="ARBA00022692"/>
    </source>
</evidence>
<evidence type="ECO:0000256" key="4">
    <source>
        <dbReference type="ARBA" id="ARBA00023136"/>
    </source>
</evidence>
<dbReference type="InterPro" id="IPR026841">
    <property type="entry name" value="Aur1/Ipt1"/>
</dbReference>
<reference evidence="8" key="1">
    <citation type="journal article" date="2019" name="Int. J. Syst. Evol. Microbiol.">
        <title>The Global Catalogue of Microorganisms (GCM) 10K type strain sequencing project: providing services to taxonomists for standard genome sequencing and annotation.</title>
        <authorList>
            <consortium name="The Broad Institute Genomics Platform"/>
            <consortium name="The Broad Institute Genome Sequencing Center for Infectious Disease"/>
            <person name="Wu L."/>
            <person name="Ma J."/>
        </authorList>
    </citation>
    <scope>NUCLEOTIDE SEQUENCE [LARGE SCALE GENOMIC DNA]</scope>
    <source>
        <strain evidence="8">ICMP 19515</strain>
    </source>
</reference>
<keyword evidence="8" id="KW-1185">Reference proteome</keyword>
<name>A0ABV7MN27_9HYPH</name>
<dbReference type="Gene3D" id="1.20.144.10">
    <property type="entry name" value="Phosphatidic acid phosphatase type 2/haloperoxidase"/>
    <property type="match status" value="1"/>
</dbReference>
<keyword evidence="2 5" id="KW-0812">Transmembrane</keyword>
<feature type="transmembrane region" description="Helical" evidence="5">
    <location>
        <begin position="33"/>
        <end position="52"/>
    </location>
</feature>
<dbReference type="InterPro" id="IPR052185">
    <property type="entry name" value="IPC_Synthase-Related"/>
</dbReference>
<dbReference type="InterPro" id="IPR036938">
    <property type="entry name" value="PAP2/HPO_sf"/>
</dbReference>
<evidence type="ECO:0000259" key="6">
    <source>
        <dbReference type="Pfam" id="PF14378"/>
    </source>
</evidence>
<dbReference type="PANTHER" id="PTHR31310:SF7">
    <property type="entry name" value="PA-PHOSPHATASE RELATED-FAMILY PROTEIN DDB_G0268928"/>
    <property type="match status" value="1"/>
</dbReference>
<feature type="transmembrane region" description="Helical" evidence="5">
    <location>
        <begin position="166"/>
        <end position="199"/>
    </location>
</feature>
<dbReference type="Proteomes" id="UP001595648">
    <property type="component" value="Unassembled WGS sequence"/>
</dbReference>
<comment type="subcellular location">
    <subcellularLocation>
        <location evidence="1">Membrane</location>
        <topology evidence="1">Multi-pass membrane protein</topology>
    </subcellularLocation>
</comment>
<dbReference type="SUPFAM" id="SSF48317">
    <property type="entry name" value="Acid phosphatase/Vanadium-dependent haloperoxidase"/>
    <property type="match status" value="1"/>
</dbReference>
<feature type="transmembrane region" description="Helical" evidence="5">
    <location>
        <begin position="121"/>
        <end position="146"/>
    </location>
</feature>
<evidence type="ECO:0000256" key="1">
    <source>
        <dbReference type="ARBA" id="ARBA00004141"/>
    </source>
</evidence>
<feature type="transmembrane region" description="Helical" evidence="5">
    <location>
        <begin position="64"/>
        <end position="90"/>
    </location>
</feature>
<protein>
    <submittedName>
        <fullName evidence="7">Phosphatase PAP2 family protein</fullName>
    </submittedName>
</protein>
<feature type="transmembrane region" description="Helical" evidence="5">
    <location>
        <begin position="282"/>
        <end position="303"/>
    </location>
</feature>
<keyword evidence="3 5" id="KW-1133">Transmembrane helix</keyword>
<feature type="transmembrane region" description="Helical" evidence="5">
    <location>
        <begin position="337"/>
        <end position="359"/>
    </location>
</feature>
<feature type="transmembrane region" description="Helical" evidence="5">
    <location>
        <begin position="310"/>
        <end position="331"/>
    </location>
</feature>
<keyword evidence="4 5" id="KW-0472">Membrane</keyword>
<dbReference type="RefSeq" id="WP_378979782.1">
    <property type="nucleotide sequence ID" value="NZ_JBHRVD010000001.1"/>
</dbReference>
<feature type="transmembrane region" description="Helical" evidence="5">
    <location>
        <begin position="211"/>
        <end position="230"/>
    </location>
</feature>
<dbReference type="PANTHER" id="PTHR31310">
    <property type="match status" value="1"/>
</dbReference>
<organism evidence="7 8">
    <name type="scientific">Mesorhizobium cantuariense</name>
    <dbReference type="NCBI Taxonomy" id="1300275"/>
    <lineage>
        <taxon>Bacteria</taxon>
        <taxon>Pseudomonadati</taxon>
        <taxon>Pseudomonadota</taxon>
        <taxon>Alphaproteobacteria</taxon>
        <taxon>Hyphomicrobiales</taxon>
        <taxon>Phyllobacteriaceae</taxon>
        <taxon>Mesorhizobium</taxon>
    </lineage>
</organism>
<dbReference type="Pfam" id="PF14378">
    <property type="entry name" value="PAP2_3"/>
    <property type="match status" value="1"/>
</dbReference>
<proteinExistence type="predicted"/>
<gene>
    <name evidence="7" type="ORF">ACFOJ9_16045</name>
</gene>
<evidence type="ECO:0000313" key="8">
    <source>
        <dbReference type="Proteomes" id="UP001595648"/>
    </source>
</evidence>
<accession>A0ABV7MN27</accession>
<evidence type="ECO:0000256" key="5">
    <source>
        <dbReference type="SAM" id="Phobius"/>
    </source>
</evidence>
<evidence type="ECO:0000256" key="3">
    <source>
        <dbReference type="ARBA" id="ARBA00022989"/>
    </source>
</evidence>
<evidence type="ECO:0000313" key="7">
    <source>
        <dbReference type="EMBL" id="MFC3323280.1"/>
    </source>
</evidence>
<sequence length="380" mass="41218">MENSAAASSPLTGTAVGRVLLGTLAAAFWRHRLLHGMAVAALLLASAVGWHTGNMPDFGVLKEYAQYLFIAFWISGSALALGTLFHLALVKRDTEPLHTFLKSLGKFFGDAERIANSLNGLVASLAFISAFGVLKGAIAILSPFAWDKALAHADRILHFGRAPDEWLWFIVQSPLALRMLNIAYNFWFIVLVTMVFTVCIARQDTRLRHQFLMSFMLIWTLGGFFLAMGLSSAGPCFYERLGLGGDFHPLMQALAAADHIYPIWALSTQDMLWGGYTGATNGGVGISAFPSLHVAMAVLFALYATRRSRLAGVLMWTFAAIIMVGSVVLGWHYALDGYAGALIATVIWKACGSFLVRFAPDRAAAESDRSFSAATSPLQT</sequence>
<dbReference type="EMBL" id="JBHRVD010000001">
    <property type="protein sequence ID" value="MFC3323280.1"/>
    <property type="molecule type" value="Genomic_DNA"/>
</dbReference>